<reference evidence="1 2" key="1">
    <citation type="journal article" date="2013" name="PLoS ONE">
        <title>Assembly-driven community genomics of a hypersaline microbial ecosystem.</title>
        <authorList>
            <person name="Podell S."/>
            <person name="Ugalde J.A."/>
            <person name="Narasingarao P."/>
            <person name="Banfield J.F."/>
            <person name="Heidelberg K.B."/>
            <person name="Allen E.E."/>
        </authorList>
    </citation>
    <scope>NUCLEOTIDE SEQUENCE [LARGE SCALE GENOMIC DNA]</scope>
    <source>
        <strain evidence="2">J07HQW1</strain>
    </source>
</reference>
<dbReference type="HOGENOM" id="CLU_3400323_0_0_2"/>
<dbReference type="STRING" id="1238424.J07HQW1_03184"/>
<feature type="non-terminal residue" evidence="1">
    <location>
        <position position="1"/>
    </location>
</feature>
<evidence type="ECO:0000313" key="1">
    <source>
        <dbReference type="EMBL" id="ERG93127.1"/>
    </source>
</evidence>
<evidence type="ECO:0000313" key="2">
    <source>
        <dbReference type="Proteomes" id="UP000030649"/>
    </source>
</evidence>
<gene>
    <name evidence="1" type="ORF">J07HQW1_03184</name>
</gene>
<dbReference type="AlphaFoldDB" id="U1PHJ8"/>
<accession>U1PHJ8</accession>
<sequence>QGKYALPQILTQNLGENLSAGVEVPDDMPMI</sequence>
<name>U1PHJ8_9EURY</name>
<dbReference type="EMBL" id="KE356560">
    <property type="protein sequence ID" value="ERG93127.1"/>
    <property type="molecule type" value="Genomic_DNA"/>
</dbReference>
<proteinExistence type="predicted"/>
<dbReference type="Proteomes" id="UP000030649">
    <property type="component" value="Unassembled WGS sequence"/>
</dbReference>
<protein>
    <submittedName>
        <fullName evidence="1">Uncharacterized protein</fullName>
    </submittedName>
</protein>
<organism evidence="1 2">
    <name type="scientific">Haloquadratum walsbyi J07HQW1</name>
    <dbReference type="NCBI Taxonomy" id="1238424"/>
    <lineage>
        <taxon>Archaea</taxon>
        <taxon>Methanobacteriati</taxon>
        <taxon>Methanobacteriota</taxon>
        <taxon>Stenosarchaea group</taxon>
        <taxon>Halobacteria</taxon>
        <taxon>Halobacteriales</taxon>
        <taxon>Haloferacaceae</taxon>
        <taxon>Haloquadratum</taxon>
    </lineage>
</organism>